<gene>
    <name evidence="2" type="ORF">P3T76_001028</name>
</gene>
<sequence length="174" mass="19212">MGKQKQNRSSISHEFSDALNRDKVIAKGKEAPPRGNIKVAPSVSVDTTLKSAPELENVKLRKTSDNNNNETAPKRESSAGLKRPSSAASTGPSKRSSNAGMKPPDADPIQDAKAKDPEEDANGIYDILVQTQRCEDLCSGLGLTMRDIRKMKRKYDANDMFHSYVPIRTTQKYY</sequence>
<accession>A0AAD9LRM4</accession>
<reference evidence="2" key="1">
    <citation type="submission" date="2023-08" db="EMBL/GenBank/DDBJ databases">
        <title>Reference Genome Resource for the Citrus Pathogen Phytophthora citrophthora.</title>
        <authorList>
            <person name="Moller H."/>
            <person name="Coetzee B."/>
            <person name="Rose L.J."/>
            <person name="Van Niekerk J.M."/>
        </authorList>
    </citation>
    <scope>NUCLEOTIDE SEQUENCE</scope>
    <source>
        <strain evidence="2">STE-U-9442</strain>
    </source>
</reference>
<evidence type="ECO:0000313" key="3">
    <source>
        <dbReference type="Proteomes" id="UP001259832"/>
    </source>
</evidence>
<evidence type="ECO:0000256" key="1">
    <source>
        <dbReference type="SAM" id="MobiDB-lite"/>
    </source>
</evidence>
<evidence type="ECO:0000313" key="2">
    <source>
        <dbReference type="EMBL" id="KAK1947018.1"/>
    </source>
</evidence>
<feature type="compositionally biased region" description="Polar residues" evidence="1">
    <location>
        <begin position="86"/>
        <end position="99"/>
    </location>
</feature>
<proteinExistence type="predicted"/>
<keyword evidence="3" id="KW-1185">Reference proteome</keyword>
<comment type="caution">
    <text evidence="2">The sequence shown here is derived from an EMBL/GenBank/DDBJ whole genome shotgun (WGS) entry which is preliminary data.</text>
</comment>
<dbReference type="AlphaFoldDB" id="A0AAD9LRM4"/>
<feature type="compositionally biased region" description="Basic and acidic residues" evidence="1">
    <location>
        <begin position="14"/>
        <end position="32"/>
    </location>
</feature>
<dbReference type="Proteomes" id="UP001259832">
    <property type="component" value="Unassembled WGS sequence"/>
</dbReference>
<name>A0AAD9LRM4_9STRA</name>
<protein>
    <submittedName>
        <fullName evidence="2">Uncharacterized protein</fullName>
    </submittedName>
</protein>
<feature type="region of interest" description="Disordered" evidence="1">
    <location>
        <begin position="1"/>
        <end position="117"/>
    </location>
</feature>
<dbReference type="EMBL" id="JASMQC010000002">
    <property type="protein sequence ID" value="KAK1947018.1"/>
    <property type="molecule type" value="Genomic_DNA"/>
</dbReference>
<organism evidence="2 3">
    <name type="scientific">Phytophthora citrophthora</name>
    <dbReference type="NCBI Taxonomy" id="4793"/>
    <lineage>
        <taxon>Eukaryota</taxon>
        <taxon>Sar</taxon>
        <taxon>Stramenopiles</taxon>
        <taxon>Oomycota</taxon>
        <taxon>Peronosporomycetes</taxon>
        <taxon>Peronosporales</taxon>
        <taxon>Peronosporaceae</taxon>
        <taxon>Phytophthora</taxon>
    </lineage>
</organism>